<proteinExistence type="predicted"/>
<reference evidence="3" key="1">
    <citation type="journal article" date="2020" name="Nat. Commun.">
        <title>Large-scale genome sequencing of mycorrhizal fungi provides insights into the early evolution of symbiotic traits.</title>
        <authorList>
            <person name="Miyauchi S."/>
            <person name="Kiss E."/>
            <person name="Kuo A."/>
            <person name="Drula E."/>
            <person name="Kohler A."/>
            <person name="Sanchez-Garcia M."/>
            <person name="Morin E."/>
            <person name="Andreopoulos B."/>
            <person name="Barry K.W."/>
            <person name="Bonito G."/>
            <person name="Buee M."/>
            <person name="Carver A."/>
            <person name="Chen C."/>
            <person name="Cichocki N."/>
            <person name="Clum A."/>
            <person name="Culley D."/>
            <person name="Crous P.W."/>
            <person name="Fauchery L."/>
            <person name="Girlanda M."/>
            <person name="Hayes R.D."/>
            <person name="Keri Z."/>
            <person name="LaButti K."/>
            <person name="Lipzen A."/>
            <person name="Lombard V."/>
            <person name="Magnuson J."/>
            <person name="Maillard F."/>
            <person name="Murat C."/>
            <person name="Nolan M."/>
            <person name="Ohm R.A."/>
            <person name="Pangilinan J."/>
            <person name="Pereira M.F."/>
            <person name="Perotto S."/>
            <person name="Peter M."/>
            <person name="Pfister S."/>
            <person name="Riley R."/>
            <person name="Sitrit Y."/>
            <person name="Stielow J.B."/>
            <person name="Szollosi G."/>
            <person name="Zifcakova L."/>
            <person name="Stursova M."/>
            <person name="Spatafora J.W."/>
            <person name="Tedersoo L."/>
            <person name="Vaario L.M."/>
            <person name="Yamada A."/>
            <person name="Yan M."/>
            <person name="Wang P."/>
            <person name="Xu J."/>
            <person name="Bruns T."/>
            <person name="Baldrian P."/>
            <person name="Vilgalys R."/>
            <person name="Dunand C."/>
            <person name="Henrissat B."/>
            <person name="Grigoriev I.V."/>
            <person name="Hibbett D."/>
            <person name="Nagy L.G."/>
            <person name="Martin F.M."/>
        </authorList>
    </citation>
    <scope>NUCLEOTIDE SEQUENCE</scope>
    <source>
        <strain evidence="3">UP504</strain>
    </source>
</reference>
<dbReference type="SMART" id="SM00066">
    <property type="entry name" value="GAL4"/>
    <property type="match status" value="1"/>
</dbReference>
<protein>
    <recommendedName>
        <fullName evidence="2">Zn(2)-C6 fungal-type domain-containing protein</fullName>
    </recommendedName>
</protein>
<dbReference type="SUPFAM" id="SSF57701">
    <property type="entry name" value="Zn2/Cys6 DNA-binding domain"/>
    <property type="match status" value="1"/>
</dbReference>
<name>A0A9P6DNA3_9AGAM</name>
<evidence type="ECO:0000313" key="4">
    <source>
        <dbReference type="Proteomes" id="UP000886523"/>
    </source>
</evidence>
<dbReference type="GO" id="GO:0008270">
    <property type="term" value="F:zinc ion binding"/>
    <property type="evidence" value="ECO:0007669"/>
    <property type="project" value="InterPro"/>
</dbReference>
<feature type="domain" description="Zn(2)-C6 fungal-type" evidence="2">
    <location>
        <begin position="49"/>
        <end position="78"/>
    </location>
</feature>
<dbReference type="Proteomes" id="UP000886523">
    <property type="component" value="Unassembled WGS sequence"/>
</dbReference>
<evidence type="ECO:0000256" key="1">
    <source>
        <dbReference type="SAM" id="MobiDB-lite"/>
    </source>
</evidence>
<feature type="region of interest" description="Disordered" evidence="1">
    <location>
        <begin position="214"/>
        <end position="239"/>
    </location>
</feature>
<accession>A0A9P6DNA3</accession>
<dbReference type="EMBL" id="MU129050">
    <property type="protein sequence ID" value="KAF9508776.1"/>
    <property type="molecule type" value="Genomic_DNA"/>
</dbReference>
<dbReference type="CDD" id="cd00067">
    <property type="entry name" value="GAL4"/>
    <property type="match status" value="1"/>
</dbReference>
<dbReference type="AlphaFoldDB" id="A0A9P6DNA3"/>
<evidence type="ECO:0000313" key="3">
    <source>
        <dbReference type="EMBL" id="KAF9508776.1"/>
    </source>
</evidence>
<gene>
    <name evidence="3" type="ORF">BS47DRAFT_205357</name>
</gene>
<sequence length="261" mass="28643">MKNSGIKEFYFKAEFPYDPYIYTCAPYSHHIFTVSNMTPGIPPQSDRSGCWLCRFRRKRCIPNPGGRCVDCFKFNMDCIGQGIDRPSGKELAEQVRAETKVWIKDRAKHDPSVPPLDLSYLWTPSLPSPASTPSATSPGPVTPNLDWDDTSIIINHSLFPVPETDSLLVQEIDITYPVSSNTLDEVPSSHGGITSPKMDWWAAKAACNVTTSIPPNHTQLPHHTQHPPPSTPIPAEGMSTSPFTAPICAHNLASSSLLGCS</sequence>
<keyword evidence="4" id="KW-1185">Reference proteome</keyword>
<dbReference type="OrthoDB" id="3251668at2759"/>
<organism evidence="3 4">
    <name type="scientific">Hydnum rufescens UP504</name>
    <dbReference type="NCBI Taxonomy" id="1448309"/>
    <lineage>
        <taxon>Eukaryota</taxon>
        <taxon>Fungi</taxon>
        <taxon>Dikarya</taxon>
        <taxon>Basidiomycota</taxon>
        <taxon>Agaricomycotina</taxon>
        <taxon>Agaricomycetes</taxon>
        <taxon>Cantharellales</taxon>
        <taxon>Hydnaceae</taxon>
        <taxon>Hydnum</taxon>
    </lineage>
</organism>
<dbReference type="InterPro" id="IPR036864">
    <property type="entry name" value="Zn2-C6_fun-type_DNA-bd_sf"/>
</dbReference>
<dbReference type="PROSITE" id="PS00463">
    <property type="entry name" value="ZN2_CY6_FUNGAL_1"/>
    <property type="match status" value="1"/>
</dbReference>
<evidence type="ECO:0000259" key="2">
    <source>
        <dbReference type="PROSITE" id="PS00463"/>
    </source>
</evidence>
<dbReference type="InterPro" id="IPR001138">
    <property type="entry name" value="Zn2Cys6_DnaBD"/>
</dbReference>
<dbReference type="GO" id="GO:0000981">
    <property type="term" value="F:DNA-binding transcription factor activity, RNA polymerase II-specific"/>
    <property type="evidence" value="ECO:0007669"/>
    <property type="project" value="InterPro"/>
</dbReference>
<comment type="caution">
    <text evidence="3">The sequence shown here is derived from an EMBL/GenBank/DDBJ whole genome shotgun (WGS) entry which is preliminary data.</text>
</comment>